<dbReference type="AlphaFoldDB" id="A0A915JQU4"/>
<reference evidence="2" key="1">
    <citation type="submission" date="2022-11" db="UniProtKB">
        <authorList>
            <consortium name="WormBaseParasite"/>
        </authorList>
    </citation>
    <scope>IDENTIFICATION</scope>
</reference>
<organism evidence="1 2">
    <name type="scientific">Romanomermis culicivorax</name>
    <name type="common">Nematode worm</name>
    <dbReference type="NCBI Taxonomy" id="13658"/>
    <lineage>
        <taxon>Eukaryota</taxon>
        <taxon>Metazoa</taxon>
        <taxon>Ecdysozoa</taxon>
        <taxon>Nematoda</taxon>
        <taxon>Enoplea</taxon>
        <taxon>Dorylaimia</taxon>
        <taxon>Mermithida</taxon>
        <taxon>Mermithoidea</taxon>
        <taxon>Mermithidae</taxon>
        <taxon>Romanomermis</taxon>
    </lineage>
</organism>
<evidence type="ECO:0000313" key="1">
    <source>
        <dbReference type="Proteomes" id="UP000887565"/>
    </source>
</evidence>
<proteinExistence type="predicted"/>
<name>A0A915JQU4_ROMCU</name>
<dbReference type="WBParaSite" id="nRc.2.0.1.t28482-RA">
    <property type="protein sequence ID" value="nRc.2.0.1.t28482-RA"/>
    <property type="gene ID" value="nRc.2.0.1.g28482"/>
</dbReference>
<keyword evidence="1" id="KW-1185">Reference proteome</keyword>
<evidence type="ECO:0000313" key="2">
    <source>
        <dbReference type="WBParaSite" id="nRc.2.0.1.t28482-RA"/>
    </source>
</evidence>
<dbReference type="Proteomes" id="UP000887565">
    <property type="component" value="Unplaced"/>
</dbReference>
<protein>
    <submittedName>
        <fullName evidence="2">Uncharacterized protein</fullName>
    </submittedName>
</protein>
<accession>A0A915JQU4</accession>
<sequence length="75" mass="8508">MYNVSGPRLCKTIKSPERQDFLESSTSFRPSLEFEILSTGATYNAKPRPIFCLIVRHRSFIDGFKSSSAVTFEDV</sequence>